<dbReference type="RefSeq" id="WP_069664605.1">
    <property type="nucleotide sequence ID" value="NZ_JBHUJJ010000001.1"/>
</dbReference>
<sequence length="161" mass="18814">MKKHQGEYSRSFYLLALLLIIVFLVSCRDRLNEKKIANLTYETSSFGVISEAAIIDLDEKTQKIFNNEDFRKGGEPNEITEIPEKNFKTYKIKNIEALRKEIQGTKVNEWKKEYIDKQMMDGSQWNITIKYTDQTSKSIYGSNKAPKEMKELNQLLFGINE</sequence>
<dbReference type="OrthoDB" id="4979632at2"/>
<dbReference type="Proteomes" id="UP000095094">
    <property type="component" value="Unassembled WGS sequence"/>
</dbReference>
<organism evidence="1 2">
    <name type="scientific">Enterococcus termitis</name>
    <dbReference type="NCBI Taxonomy" id="332950"/>
    <lineage>
        <taxon>Bacteria</taxon>
        <taxon>Bacillati</taxon>
        <taxon>Bacillota</taxon>
        <taxon>Bacilli</taxon>
        <taxon>Lactobacillales</taxon>
        <taxon>Enterococcaceae</taxon>
        <taxon>Enterococcus</taxon>
    </lineage>
</organism>
<protein>
    <recommendedName>
        <fullName evidence="3">Lipoprotein</fullName>
    </recommendedName>
</protein>
<dbReference type="AlphaFoldDB" id="A0A1E5GAW6"/>
<gene>
    <name evidence="1" type="ORF">BCR25_10130</name>
</gene>
<evidence type="ECO:0008006" key="3">
    <source>
        <dbReference type="Google" id="ProtNLM"/>
    </source>
</evidence>
<dbReference type="PROSITE" id="PS51257">
    <property type="entry name" value="PROKAR_LIPOPROTEIN"/>
    <property type="match status" value="1"/>
</dbReference>
<proteinExistence type="predicted"/>
<dbReference type="EMBL" id="MIJY01000044">
    <property type="protein sequence ID" value="OEG09852.1"/>
    <property type="molecule type" value="Genomic_DNA"/>
</dbReference>
<reference evidence="2" key="1">
    <citation type="submission" date="2016-09" db="EMBL/GenBank/DDBJ databases">
        <authorList>
            <person name="Gulvik C.A."/>
        </authorList>
    </citation>
    <scope>NUCLEOTIDE SEQUENCE [LARGE SCALE GENOMIC DNA]</scope>
    <source>
        <strain evidence="2">LMG 8895</strain>
    </source>
</reference>
<evidence type="ECO:0000313" key="1">
    <source>
        <dbReference type="EMBL" id="OEG09852.1"/>
    </source>
</evidence>
<name>A0A1E5GAW6_9ENTE</name>
<evidence type="ECO:0000313" key="2">
    <source>
        <dbReference type="Proteomes" id="UP000095094"/>
    </source>
</evidence>
<comment type="caution">
    <text evidence="1">The sequence shown here is derived from an EMBL/GenBank/DDBJ whole genome shotgun (WGS) entry which is preliminary data.</text>
</comment>
<keyword evidence="2" id="KW-1185">Reference proteome</keyword>
<accession>A0A1E5GAW6</accession>